<evidence type="ECO:0000313" key="2">
    <source>
        <dbReference type="Proteomes" id="UP000005289"/>
    </source>
</evidence>
<accession>W0DTK4</accession>
<evidence type="ECO:0000313" key="1">
    <source>
        <dbReference type="EMBL" id="AHF00324.1"/>
    </source>
</evidence>
<dbReference type="EMBL" id="CP007029">
    <property type="protein sequence ID" value="AHF00324.1"/>
    <property type="molecule type" value="Genomic_DNA"/>
</dbReference>
<dbReference type="AlphaFoldDB" id="W0DTK4"/>
<protein>
    <submittedName>
        <fullName evidence="1">Uncharacterized protein</fullName>
    </submittedName>
</protein>
<organism evidence="1 2">
    <name type="scientific">Thioalkalivibrio paradoxus ARh 1</name>
    <dbReference type="NCBI Taxonomy" id="713585"/>
    <lineage>
        <taxon>Bacteria</taxon>
        <taxon>Pseudomonadati</taxon>
        <taxon>Pseudomonadota</taxon>
        <taxon>Gammaproteobacteria</taxon>
        <taxon>Chromatiales</taxon>
        <taxon>Ectothiorhodospiraceae</taxon>
        <taxon>Thioalkalivibrio</taxon>
    </lineage>
</organism>
<gene>
    <name evidence="1" type="ORF">THITH_16920</name>
</gene>
<sequence>MTERPLSDEMLNAFVDRQLSAEDRLHVLRVIADDRHLGQEVCDRHRIKELVNLAYCQPGPPPRAVRSCGPRFWRWWRF</sequence>
<dbReference type="Proteomes" id="UP000005289">
    <property type="component" value="Chromosome"/>
</dbReference>
<proteinExistence type="predicted"/>
<dbReference type="KEGG" id="tti:THITH_16920"/>
<name>W0DTK4_9GAMM</name>
<dbReference type="HOGENOM" id="CLU_2620967_0_0_6"/>
<keyword evidence="2" id="KW-1185">Reference proteome</keyword>
<reference evidence="1 2" key="1">
    <citation type="submission" date="2013-12" db="EMBL/GenBank/DDBJ databases">
        <authorList>
            <consortium name="DOE Joint Genome Institute"/>
            <person name="Muyzer G."/>
            <person name="Huntemann M."/>
            <person name="Han J."/>
            <person name="Chen A."/>
            <person name="Kyrpides N."/>
            <person name="Mavromatis K."/>
            <person name="Markowitz V."/>
            <person name="Palaniappan K."/>
            <person name="Ivanova N."/>
            <person name="Schaumberg A."/>
            <person name="Pati A."/>
            <person name="Liolios K."/>
            <person name="Nordberg H.P."/>
            <person name="Cantor M.N."/>
            <person name="Hua S.X."/>
            <person name="Woyke T."/>
        </authorList>
    </citation>
    <scope>NUCLEOTIDE SEQUENCE [LARGE SCALE GENOMIC DNA]</scope>
    <source>
        <strain evidence="1 2">ARh 1</strain>
    </source>
</reference>